<dbReference type="OrthoDB" id="6712663at2759"/>
<organism evidence="2 4">
    <name type="scientific">Psylliodes chrysocephalus</name>
    <dbReference type="NCBI Taxonomy" id="3402493"/>
    <lineage>
        <taxon>Eukaryota</taxon>
        <taxon>Metazoa</taxon>
        <taxon>Ecdysozoa</taxon>
        <taxon>Arthropoda</taxon>
        <taxon>Hexapoda</taxon>
        <taxon>Insecta</taxon>
        <taxon>Pterygota</taxon>
        <taxon>Neoptera</taxon>
        <taxon>Endopterygota</taxon>
        <taxon>Coleoptera</taxon>
        <taxon>Polyphaga</taxon>
        <taxon>Cucujiformia</taxon>
        <taxon>Chrysomeloidea</taxon>
        <taxon>Chrysomelidae</taxon>
        <taxon>Galerucinae</taxon>
        <taxon>Alticini</taxon>
        <taxon>Psylliodes</taxon>
    </lineage>
</organism>
<reference evidence="2" key="1">
    <citation type="submission" date="2022-01" db="EMBL/GenBank/DDBJ databases">
        <authorList>
            <person name="King R."/>
        </authorList>
    </citation>
    <scope>NUCLEOTIDE SEQUENCE</scope>
</reference>
<proteinExistence type="predicted"/>
<dbReference type="AlphaFoldDB" id="A0A9P0GC37"/>
<keyword evidence="1" id="KW-0732">Signal</keyword>
<dbReference type="EMBL" id="OV651814">
    <property type="protein sequence ID" value="CAH1105516.1"/>
    <property type="molecule type" value="Genomic_DNA"/>
</dbReference>
<evidence type="ECO:0000256" key="1">
    <source>
        <dbReference type="SAM" id="SignalP"/>
    </source>
</evidence>
<keyword evidence="4" id="KW-1185">Reference proteome</keyword>
<dbReference type="EMBL" id="OV651814">
    <property type="protein sequence ID" value="CAH1105533.1"/>
    <property type="molecule type" value="Genomic_DNA"/>
</dbReference>
<accession>A0A9P0GC37</accession>
<protein>
    <submittedName>
        <fullName evidence="2">Uncharacterized protein</fullName>
    </submittedName>
</protein>
<gene>
    <name evidence="2" type="ORF">PSYICH_LOCUS6820</name>
    <name evidence="3" type="ORF">PSYICH_LOCUS7005</name>
</gene>
<feature type="signal peptide" evidence="1">
    <location>
        <begin position="1"/>
        <end position="17"/>
    </location>
</feature>
<sequence>MKGFIVFVAVAISLVYADEGSEKRAVIRRVTREAISGMGGVFLKQTEKNVIYNCKANGLSYDGAESLQNTFDKMTQCMSSPRIFSVPKAEYIDNIVSCSKQAITETKDCLPEEQKYFPEFVLDLAKSLVSFMYDDKPVLASPEIPRCMKNFIRSEVQQDYIGCMTTVAAQTHDTQEIPKSKAEFCSKFLPAGNCFPKTLNKYCSNDSKVQKFTSDYTRALEQPCETKEQ</sequence>
<evidence type="ECO:0000313" key="3">
    <source>
        <dbReference type="EMBL" id="CAH1105533.1"/>
    </source>
</evidence>
<evidence type="ECO:0000313" key="4">
    <source>
        <dbReference type="Proteomes" id="UP001153636"/>
    </source>
</evidence>
<feature type="chain" id="PRO_5044465050" evidence="1">
    <location>
        <begin position="18"/>
        <end position="229"/>
    </location>
</feature>
<dbReference type="Proteomes" id="UP001153636">
    <property type="component" value="Chromosome 2"/>
</dbReference>
<evidence type="ECO:0000313" key="2">
    <source>
        <dbReference type="EMBL" id="CAH1105516.1"/>
    </source>
</evidence>
<name>A0A9P0GC37_9CUCU</name>